<dbReference type="EMBL" id="BJZO01000047">
    <property type="protein sequence ID" value="GEO81763.1"/>
    <property type="molecule type" value="Genomic_DNA"/>
</dbReference>
<dbReference type="SMART" id="SM00062">
    <property type="entry name" value="PBPb"/>
    <property type="match status" value="1"/>
</dbReference>
<evidence type="ECO:0000313" key="7">
    <source>
        <dbReference type="EMBL" id="GEO81763.1"/>
    </source>
</evidence>
<dbReference type="PROSITE" id="PS01039">
    <property type="entry name" value="SBP_BACTERIAL_3"/>
    <property type="match status" value="1"/>
</dbReference>
<dbReference type="SUPFAM" id="SSF53850">
    <property type="entry name" value="Periplasmic binding protein-like II"/>
    <property type="match status" value="1"/>
</dbReference>
<keyword evidence="8" id="KW-1185">Reference proteome</keyword>
<evidence type="ECO:0000256" key="1">
    <source>
        <dbReference type="ARBA" id="ARBA00004196"/>
    </source>
</evidence>
<dbReference type="PANTHER" id="PTHR35936:SF17">
    <property type="entry name" value="ARGININE-BINDING EXTRACELLULAR PROTEIN ARTP"/>
    <property type="match status" value="1"/>
</dbReference>
<evidence type="ECO:0000259" key="6">
    <source>
        <dbReference type="SMART" id="SM00062"/>
    </source>
</evidence>
<feature type="signal peptide" evidence="5">
    <location>
        <begin position="1"/>
        <end position="25"/>
    </location>
</feature>
<gene>
    <name evidence="7" type="ORF">ROR02_18940</name>
</gene>
<proteinExistence type="inferred from homology"/>
<comment type="caution">
    <text evidence="7">The sequence shown here is derived from an EMBL/GenBank/DDBJ whole genome shotgun (WGS) entry which is preliminary data.</text>
</comment>
<keyword evidence="3 5" id="KW-0732">Signal</keyword>
<evidence type="ECO:0000256" key="4">
    <source>
        <dbReference type="RuleBase" id="RU003744"/>
    </source>
</evidence>
<evidence type="ECO:0000256" key="5">
    <source>
        <dbReference type="SAM" id="SignalP"/>
    </source>
</evidence>
<name>A0A512H8I3_9PROT</name>
<dbReference type="InterPro" id="IPR001638">
    <property type="entry name" value="Solute-binding_3/MltF_N"/>
</dbReference>
<reference evidence="7 8" key="1">
    <citation type="submission" date="2019-07" db="EMBL/GenBank/DDBJ databases">
        <title>Whole genome shotgun sequence of Rhodospirillum oryzae NBRC 107573.</title>
        <authorList>
            <person name="Hosoyama A."/>
            <person name="Uohara A."/>
            <person name="Ohji S."/>
            <person name="Ichikawa N."/>
        </authorList>
    </citation>
    <scope>NUCLEOTIDE SEQUENCE [LARGE SCALE GENOMIC DNA]</scope>
    <source>
        <strain evidence="7 8">NBRC 107573</strain>
    </source>
</reference>
<sequence>MTLKKTVATLAATLGLLLAAPLSGAASAKAETLRIATEGAFPPFNMVDDQGQAQGFDVDIAKALCAEMNAQCEIVTQDWDGLIPGLLAHKFDAIIASMSITPERQQSVLFSDPYYYNQFHFVGAKDRSFTTTKEGLKGLTIGAQRATVSAQWLADNLADDVTIKLYDTAEEGYMDLTAGRLDLLLNDTYPTFDWLKSPAGQGYELKGDSVINDDKVGIAMRKDDTALAAALNKALAGIIEKGVYAEINAKYFPFSLLTKQ</sequence>
<protein>
    <submittedName>
        <fullName evidence="7">Amino acid ABC transporter</fullName>
    </submittedName>
</protein>
<dbReference type="AlphaFoldDB" id="A0A512H8I3"/>
<feature type="domain" description="Solute-binding protein family 3/N-terminal" evidence="6">
    <location>
        <begin position="32"/>
        <end position="255"/>
    </location>
</feature>
<dbReference type="Pfam" id="PF00497">
    <property type="entry name" value="SBP_bac_3"/>
    <property type="match status" value="1"/>
</dbReference>
<dbReference type="InterPro" id="IPR018313">
    <property type="entry name" value="SBP_3_CS"/>
</dbReference>
<feature type="chain" id="PRO_5021790583" evidence="5">
    <location>
        <begin position="26"/>
        <end position="260"/>
    </location>
</feature>
<evidence type="ECO:0000256" key="3">
    <source>
        <dbReference type="ARBA" id="ARBA00022729"/>
    </source>
</evidence>
<accession>A0A512H8I3</accession>
<dbReference type="OrthoDB" id="9807134at2"/>
<organism evidence="7 8">
    <name type="scientific">Pararhodospirillum oryzae</name>
    <dbReference type="NCBI Taxonomy" id="478448"/>
    <lineage>
        <taxon>Bacteria</taxon>
        <taxon>Pseudomonadati</taxon>
        <taxon>Pseudomonadota</taxon>
        <taxon>Alphaproteobacteria</taxon>
        <taxon>Rhodospirillales</taxon>
        <taxon>Rhodospirillaceae</taxon>
        <taxon>Pararhodospirillum</taxon>
    </lineage>
</organism>
<comment type="similarity">
    <text evidence="2 4">Belongs to the bacterial solute-binding protein 3 family.</text>
</comment>
<dbReference type="GO" id="GO:0030313">
    <property type="term" value="C:cell envelope"/>
    <property type="evidence" value="ECO:0007669"/>
    <property type="project" value="UniProtKB-SubCell"/>
</dbReference>
<dbReference type="Proteomes" id="UP000321567">
    <property type="component" value="Unassembled WGS sequence"/>
</dbReference>
<evidence type="ECO:0000256" key="2">
    <source>
        <dbReference type="ARBA" id="ARBA00010333"/>
    </source>
</evidence>
<dbReference type="RefSeq" id="WP_147163788.1">
    <property type="nucleotide sequence ID" value="NZ_BJZO01000047.1"/>
</dbReference>
<dbReference type="PANTHER" id="PTHR35936">
    <property type="entry name" value="MEMBRANE-BOUND LYTIC MUREIN TRANSGLYCOSYLASE F"/>
    <property type="match status" value="1"/>
</dbReference>
<dbReference type="Gene3D" id="3.40.190.10">
    <property type="entry name" value="Periplasmic binding protein-like II"/>
    <property type="match status" value="2"/>
</dbReference>
<comment type="subcellular location">
    <subcellularLocation>
        <location evidence="1">Cell envelope</location>
    </subcellularLocation>
</comment>
<evidence type="ECO:0000313" key="8">
    <source>
        <dbReference type="Proteomes" id="UP000321567"/>
    </source>
</evidence>